<evidence type="ECO:0000313" key="4">
    <source>
        <dbReference type="Proteomes" id="UP000248555"/>
    </source>
</evidence>
<dbReference type="InterPro" id="IPR052016">
    <property type="entry name" value="Bact_Sigma-Reg"/>
</dbReference>
<dbReference type="InterPro" id="IPR001932">
    <property type="entry name" value="PPM-type_phosphatase-like_dom"/>
</dbReference>
<dbReference type="AlphaFoldDB" id="A0A327YJM7"/>
<dbReference type="PANTHER" id="PTHR43156">
    <property type="entry name" value="STAGE II SPORULATION PROTEIN E-RELATED"/>
    <property type="match status" value="1"/>
</dbReference>
<proteinExistence type="predicted"/>
<sequence>MPLCFKSKEKKIKDLPKVSLWLVFFGIKDYEEASIQLEANDTILFYTVGIVEAENKLGEPFKRERLTFVLSQHGDEDVDGIQNSLIHSIYEFTGDVIQKDDITIVIFKVTDEQKGNASTFL</sequence>
<keyword evidence="4" id="KW-1185">Reference proteome</keyword>
<evidence type="ECO:0000259" key="2">
    <source>
        <dbReference type="Pfam" id="PF07228"/>
    </source>
</evidence>
<evidence type="ECO:0000256" key="1">
    <source>
        <dbReference type="ARBA" id="ARBA00022801"/>
    </source>
</evidence>
<reference evidence="3 4" key="1">
    <citation type="submission" date="2018-06" db="EMBL/GenBank/DDBJ databases">
        <title>Genomic Encyclopedia of Type Strains, Phase III (KMG-III): the genomes of soil and plant-associated and newly described type strains.</title>
        <authorList>
            <person name="Whitman W."/>
        </authorList>
    </citation>
    <scope>NUCLEOTIDE SEQUENCE [LARGE SCALE GENOMIC DNA]</scope>
    <source>
        <strain evidence="3 4">CGMCC 1.8979</strain>
    </source>
</reference>
<dbReference type="Pfam" id="PF07228">
    <property type="entry name" value="SpoIIE"/>
    <property type="match status" value="1"/>
</dbReference>
<dbReference type="InterPro" id="IPR036457">
    <property type="entry name" value="PPM-type-like_dom_sf"/>
</dbReference>
<dbReference type="OrthoDB" id="9763484at2"/>
<name>A0A327YJM7_9BACL</name>
<accession>A0A327YJM7</accession>
<gene>
    <name evidence="3" type="ORF">B0I26_110121</name>
</gene>
<evidence type="ECO:0000313" key="3">
    <source>
        <dbReference type="EMBL" id="RAK18489.1"/>
    </source>
</evidence>
<organism evidence="3 4">
    <name type="scientific">Paranoxybacillus vitaminiphilus</name>
    <dbReference type="NCBI Taxonomy" id="581036"/>
    <lineage>
        <taxon>Bacteria</taxon>
        <taxon>Bacillati</taxon>
        <taxon>Bacillota</taxon>
        <taxon>Bacilli</taxon>
        <taxon>Bacillales</taxon>
        <taxon>Anoxybacillaceae</taxon>
        <taxon>Paranoxybacillus</taxon>
    </lineage>
</organism>
<dbReference type="GO" id="GO:0016791">
    <property type="term" value="F:phosphatase activity"/>
    <property type="evidence" value="ECO:0007669"/>
    <property type="project" value="TreeGrafter"/>
</dbReference>
<dbReference type="PANTHER" id="PTHR43156:SF2">
    <property type="entry name" value="STAGE II SPORULATION PROTEIN E"/>
    <property type="match status" value="1"/>
</dbReference>
<feature type="domain" description="PPM-type phosphatase" evidence="2">
    <location>
        <begin position="2"/>
        <end position="109"/>
    </location>
</feature>
<protein>
    <submittedName>
        <fullName evidence="3">Stage II sporulation protein E</fullName>
    </submittedName>
</protein>
<dbReference type="EMBL" id="QLMH01000010">
    <property type="protein sequence ID" value="RAK18489.1"/>
    <property type="molecule type" value="Genomic_DNA"/>
</dbReference>
<comment type="caution">
    <text evidence="3">The sequence shown here is derived from an EMBL/GenBank/DDBJ whole genome shotgun (WGS) entry which is preliminary data.</text>
</comment>
<dbReference type="Gene3D" id="3.60.40.10">
    <property type="entry name" value="PPM-type phosphatase domain"/>
    <property type="match status" value="1"/>
</dbReference>
<dbReference type="RefSeq" id="WP_111645716.1">
    <property type="nucleotide sequence ID" value="NZ_QLMH01000010.1"/>
</dbReference>
<keyword evidence="1" id="KW-0378">Hydrolase</keyword>
<dbReference type="Proteomes" id="UP000248555">
    <property type="component" value="Unassembled WGS sequence"/>
</dbReference>